<evidence type="ECO:0000256" key="6">
    <source>
        <dbReference type="ARBA" id="ARBA00022840"/>
    </source>
</evidence>
<keyword evidence="2" id="KW-0808">Transferase</keyword>
<dbReference type="PANTHER" id="PTHR22595:SF79">
    <property type="entry name" value="CHITINASE 12"/>
    <property type="match status" value="1"/>
</dbReference>
<keyword evidence="3 8" id="KW-0547">Nucleotide-binding</keyword>
<dbReference type="AlphaFoldDB" id="A0A8T0IL24"/>
<dbReference type="GO" id="GO:0004674">
    <property type="term" value="F:protein serine/threonine kinase activity"/>
    <property type="evidence" value="ECO:0007669"/>
    <property type="project" value="UniProtKB-KW"/>
</dbReference>
<dbReference type="InterPro" id="IPR023346">
    <property type="entry name" value="Lysozyme-like_dom_sf"/>
</dbReference>
<dbReference type="Pfam" id="PF00182">
    <property type="entry name" value="Glyco_hydro_19"/>
    <property type="match status" value="1"/>
</dbReference>
<dbReference type="CDD" id="cd00325">
    <property type="entry name" value="chitinase_GH19"/>
    <property type="match status" value="1"/>
</dbReference>
<dbReference type="FunFam" id="3.30.20.10:FF:000001">
    <property type="entry name" value="Endochitinase (Chitinase)"/>
    <property type="match status" value="1"/>
</dbReference>
<dbReference type="SMART" id="SM00220">
    <property type="entry name" value="S_TKc"/>
    <property type="match status" value="1"/>
</dbReference>
<dbReference type="PROSITE" id="PS00108">
    <property type="entry name" value="PROTEIN_KINASE_ST"/>
    <property type="match status" value="1"/>
</dbReference>
<gene>
    <name evidence="10" type="ORF">KC19_3G212500</name>
</gene>
<evidence type="ECO:0000256" key="4">
    <source>
        <dbReference type="ARBA" id="ARBA00022777"/>
    </source>
</evidence>
<dbReference type="Gene3D" id="3.30.200.20">
    <property type="entry name" value="Phosphorylase Kinase, domain 1"/>
    <property type="match status" value="1"/>
</dbReference>
<evidence type="ECO:0000256" key="3">
    <source>
        <dbReference type="ARBA" id="ARBA00022741"/>
    </source>
</evidence>
<evidence type="ECO:0000256" key="8">
    <source>
        <dbReference type="PROSITE-ProRule" id="PRU10141"/>
    </source>
</evidence>
<evidence type="ECO:0000256" key="2">
    <source>
        <dbReference type="ARBA" id="ARBA00022679"/>
    </source>
</evidence>
<keyword evidence="1" id="KW-0723">Serine/threonine-protein kinase</keyword>
<evidence type="ECO:0000256" key="7">
    <source>
        <dbReference type="ARBA" id="ARBA00023157"/>
    </source>
</evidence>
<keyword evidence="11" id="KW-1185">Reference proteome</keyword>
<comment type="caution">
    <text evidence="10">The sequence shown here is derived from an EMBL/GenBank/DDBJ whole genome shotgun (WGS) entry which is preliminary data.</text>
</comment>
<dbReference type="PROSITE" id="PS50011">
    <property type="entry name" value="PROTEIN_KINASE_DOM"/>
    <property type="match status" value="1"/>
</dbReference>
<dbReference type="GO" id="GO:0004568">
    <property type="term" value="F:chitinase activity"/>
    <property type="evidence" value="ECO:0007669"/>
    <property type="project" value="InterPro"/>
</dbReference>
<name>A0A8T0IL24_CERPU</name>
<dbReference type="Pfam" id="PF07714">
    <property type="entry name" value="PK_Tyr_Ser-Thr"/>
    <property type="match status" value="1"/>
</dbReference>
<dbReference type="InterPro" id="IPR001245">
    <property type="entry name" value="Ser-Thr/Tyr_kinase_cat_dom"/>
</dbReference>
<dbReference type="InterPro" id="IPR011009">
    <property type="entry name" value="Kinase-like_dom_sf"/>
</dbReference>
<dbReference type="EMBL" id="CM026423">
    <property type="protein sequence ID" value="KAG0584470.1"/>
    <property type="molecule type" value="Genomic_DNA"/>
</dbReference>
<keyword evidence="4" id="KW-0418">Kinase</keyword>
<dbReference type="PROSITE" id="PS00774">
    <property type="entry name" value="CHITINASE_19_2"/>
    <property type="match status" value="1"/>
</dbReference>
<dbReference type="SUPFAM" id="SSF53955">
    <property type="entry name" value="Lysozyme-like"/>
    <property type="match status" value="1"/>
</dbReference>
<dbReference type="InterPro" id="IPR017441">
    <property type="entry name" value="Protein_kinase_ATP_BS"/>
</dbReference>
<protein>
    <recommendedName>
        <fullName evidence="9">Protein kinase domain-containing protein</fullName>
    </recommendedName>
</protein>
<accession>A0A8T0IL24</accession>
<dbReference type="Gene3D" id="1.10.510.10">
    <property type="entry name" value="Transferase(Phosphotransferase) domain 1"/>
    <property type="match status" value="1"/>
</dbReference>
<keyword evidence="7" id="KW-1015">Disulfide bond</keyword>
<organism evidence="10 11">
    <name type="scientific">Ceratodon purpureus</name>
    <name type="common">Fire moss</name>
    <name type="synonym">Dicranum purpureum</name>
    <dbReference type="NCBI Taxonomy" id="3225"/>
    <lineage>
        <taxon>Eukaryota</taxon>
        <taxon>Viridiplantae</taxon>
        <taxon>Streptophyta</taxon>
        <taxon>Embryophyta</taxon>
        <taxon>Bryophyta</taxon>
        <taxon>Bryophytina</taxon>
        <taxon>Bryopsida</taxon>
        <taxon>Dicranidae</taxon>
        <taxon>Pseudoditrichales</taxon>
        <taxon>Ditrichaceae</taxon>
        <taxon>Ceratodon</taxon>
    </lineage>
</organism>
<feature type="binding site" evidence="8">
    <location>
        <position position="249"/>
    </location>
    <ligand>
        <name>ATP</name>
        <dbReference type="ChEBI" id="CHEBI:30616"/>
    </ligand>
</feature>
<dbReference type="Proteomes" id="UP000822688">
    <property type="component" value="Chromosome 3"/>
</dbReference>
<dbReference type="GO" id="GO:0016998">
    <property type="term" value="P:cell wall macromolecule catabolic process"/>
    <property type="evidence" value="ECO:0007669"/>
    <property type="project" value="InterPro"/>
</dbReference>
<evidence type="ECO:0000259" key="9">
    <source>
        <dbReference type="PROSITE" id="PS50011"/>
    </source>
</evidence>
<dbReference type="GO" id="GO:0005524">
    <property type="term" value="F:ATP binding"/>
    <property type="evidence" value="ECO:0007669"/>
    <property type="project" value="UniProtKB-UniRule"/>
</dbReference>
<dbReference type="Gene3D" id="3.30.20.10">
    <property type="entry name" value="Endochitinase, domain 2"/>
    <property type="match status" value="1"/>
</dbReference>
<evidence type="ECO:0000256" key="1">
    <source>
        <dbReference type="ARBA" id="ARBA00022527"/>
    </source>
</evidence>
<reference evidence="10" key="1">
    <citation type="submission" date="2020-06" db="EMBL/GenBank/DDBJ databases">
        <title>WGS assembly of Ceratodon purpureus strain R40.</title>
        <authorList>
            <person name="Carey S.B."/>
            <person name="Jenkins J."/>
            <person name="Shu S."/>
            <person name="Lovell J.T."/>
            <person name="Sreedasyam A."/>
            <person name="Maumus F."/>
            <person name="Tiley G.P."/>
            <person name="Fernandez-Pozo N."/>
            <person name="Barry K."/>
            <person name="Chen C."/>
            <person name="Wang M."/>
            <person name="Lipzen A."/>
            <person name="Daum C."/>
            <person name="Saski C.A."/>
            <person name="Payton A.C."/>
            <person name="Mcbreen J.C."/>
            <person name="Conrad R.E."/>
            <person name="Kollar L.M."/>
            <person name="Olsson S."/>
            <person name="Huttunen S."/>
            <person name="Landis J.B."/>
            <person name="Wickett N.J."/>
            <person name="Johnson M.G."/>
            <person name="Rensing S.A."/>
            <person name="Grimwood J."/>
            <person name="Schmutz J."/>
            <person name="Mcdaniel S.F."/>
        </authorList>
    </citation>
    <scope>NUCLEOTIDE SEQUENCE</scope>
    <source>
        <strain evidence="10">R40</strain>
    </source>
</reference>
<keyword evidence="6 8" id="KW-0067">ATP-binding</keyword>
<feature type="domain" description="Protein kinase" evidence="9">
    <location>
        <begin position="131"/>
        <end position="461"/>
    </location>
</feature>
<sequence>MEHPSGLEEEVNAGGMEKLDSYLELAKGCMEAVQKMSSPKFNNEQIGYLADKLSTVVKSAGLFSEMLRCNQHGPHSSSDVEKWVEIYKLVLALAKQIESFVQGCCRDAWVEAAMTLSDLAEYVSSLGFNLELCRVVFGEGQCGAMHCGLTLVEVDGINKAEVESVKQKASVDKDSILKKVTLELDSSDLAKYLLQRLVRVHPGPTPKEGNRMGRLFDWVISGSKPKQLGRGASATVYKVMWLGTPVAKKTFFGSGNLDFLKEVDILSRLHHPNIMSMFCKAIDIMLQVAEGVNYLHTTGIVHWDLKSMNILVKSVKALELETGYVQAKVMDFGLSKTKERSATFSNMTYNQGTWRWMAPEMIKMIVDNQEYTTRSEELPKYKFKCDIYSFAMVCYEILTGDLPFKDEAKPSIVKKMVLKGERPKLPPYCPSVLKTLIQECWSSKPEDRPTFGIICSRLKYLKYLLIRGEIIQEGAEPTFDHIQLRESGYSTEIDDTMALTLKQFKNTAIFDTSLTAGPSVGGPCIFTFFTKPVFEDWFPNRCQDIYTFNAFAAALKAFPVFGSTGTMDDMKREVAAFFANVNHETAGLMYVKEIGVTFDYCDSATTLYPPAPGKAYYGRGPIQLTWNYNYGECGQDLGLDLLADPDQVAEDGTIAFKTALWFWMKQNCHGAIIGPPPSFAGTIRIIGGAIECGHGTDQRVENRVNAYTRFCSRLGVHPGTDLRC</sequence>
<evidence type="ECO:0000313" key="10">
    <source>
        <dbReference type="EMBL" id="KAG0584470.1"/>
    </source>
</evidence>
<dbReference type="PROSITE" id="PS00107">
    <property type="entry name" value="PROTEIN_KINASE_ATP"/>
    <property type="match status" value="1"/>
</dbReference>
<dbReference type="Gene3D" id="1.10.530.10">
    <property type="match status" value="1"/>
</dbReference>
<dbReference type="InterPro" id="IPR000726">
    <property type="entry name" value="Glyco_hydro_19_cat"/>
</dbReference>
<dbReference type="InterPro" id="IPR008271">
    <property type="entry name" value="Ser/Thr_kinase_AS"/>
</dbReference>
<keyword evidence="5" id="KW-0611">Plant defense</keyword>
<dbReference type="GO" id="GO:0006952">
    <property type="term" value="P:defense response"/>
    <property type="evidence" value="ECO:0007669"/>
    <property type="project" value="UniProtKB-KW"/>
</dbReference>
<dbReference type="SUPFAM" id="SSF56112">
    <property type="entry name" value="Protein kinase-like (PK-like)"/>
    <property type="match status" value="1"/>
</dbReference>
<proteinExistence type="predicted"/>
<dbReference type="PANTHER" id="PTHR22595">
    <property type="entry name" value="CHITINASE-RELATED"/>
    <property type="match status" value="1"/>
</dbReference>
<evidence type="ECO:0000313" key="11">
    <source>
        <dbReference type="Proteomes" id="UP000822688"/>
    </source>
</evidence>
<dbReference type="GO" id="GO:0006032">
    <property type="term" value="P:chitin catabolic process"/>
    <property type="evidence" value="ECO:0007669"/>
    <property type="project" value="InterPro"/>
</dbReference>
<evidence type="ECO:0000256" key="5">
    <source>
        <dbReference type="ARBA" id="ARBA00022821"/>
    </source>
</evidence>
<dbReference type="InterPro" id="IPR000719">
    <property type="entry name" value="Prot_kinase_dom"/>
</dbReference>